<proteinExistence type="predicted"/>
<dbReference type="SUPFAM" id="SSF56300">
    <property type="entry name" value="Metallo-dependent phosphatases"/>
    <property type="match status" value="1"/>
</dbReference>
<organism evidence="1 2">
    <name type="scientific">Paraglaciecola aquimarina</name>
    <dbReference type="NCBI Taxonomy" id="1235557"/>
    <lineage>
        <taxon>Bacteria</taxon>
        <taxon>Pseudomonadati</taxon>
        <taxon>Pseudomonadota</taxon>
        <taxon>Gammaproteobacteria</taxon>
        <taxon>Alteromonadales</taxon>
        <taxon>Alteromonadaceae</taxon>
        <taxon>Paraglaciecola</taxon>
    </lineage>
</organism>
<dbReference type="Proteomes" id="UP001247805">
    <property type="component" value="Unassembled WGS sequence"/>
</dbReference>
<gene>
    <name evidence="1" type="ORF">RS130_10010</name>
</gene>
<evidence type="ECO:0000313" key="2">
    <source>
        <dbReference type="Proteomes" id="UP001247805"/>
    </source>
</evidence>
<dbReference type="Gene3D" id="3.60.21.10">
    <property type="match status" value="1"/>
</dbReference>
<keyword evidence="2" id="KW-1185">Reference proteome</keyword>
<dbReference type="RefSeq" id="WP_316025837.1">
    <property type="nucleotide sequence ID" value="NZ_JAWDIO010000002.1"/>
</dbReference>
<name>A0ABU3SWD0_9ALTE</name>
<protein>
    <submittedName>
        <fullName evidence="1">Uncharacterized protein</fullName>
    </submittedName>
</protein>
<dbReference type="PANTHER" id="PTHR40942">
    <property type="match status" value="1"/>
</dbReference>
<dbReference type="InterPro" id="IPR029052">
    <property type="entry name" value="Metallo-depent_PP-like"/>
</dbReference>
<sequence>MVTKKAEKYSEEVSQKLTGPQWQQFLANMYGNEPDIWSNNLPPKARTRFIVNAFTRMRYIDDKALEFSCKSSPENAPKHLKPWFKVKNDNLKKSQKVIFGHWAALQGKTNSDNFIGLDTGYLWGQAMTLLHLETNRKHTEKYQD</sequence>
<reference evidence="1 2" key="1">
    <citation type="submission" date="2023-10" db="EMBL/GenBank/DDBJ databases">
        <title>Glaciecola aquimarina strain GGW-M5 nov., isolated from a coastal seawater.</title>
        <authorList>
            <person name="Bayburt H."/>
            <person name="Kim J.M."/>
            <person name="Choi B.J."/>
            <person name="Jeon C.O."/>
        </authorList>
    </citation>
    <scope>NUCLEOTIDE SEQUENCE [LARGE SCALE GENOMIC DNA]</scope>
    <source>
        <strain evidence="1 2">KCTC 32108</strain>
    </source>
</reference>
<comment type="caution">
    <text evidence="1">The sequence shown here is derived from an EMBL/GenBank/DDBJ whole genome shotgun (WGS) entry which is preliminary data.</text>
</comment>
<dbReference type="PANTHER" id="PTHR40942:SF2">
    <property type="entry name" value="CYTOCHROME-RELATED"/>
    <property type="match status" value="1"/>
</dbReference>
<accession>A0ABU3SWD0</accession>
<dbReference type="EMBL" id="JAWDIO010000002">
    <property type="protein sequence ID" value="MDU0354222.1"/>
    <property type="molecule type" value="Genomic_DNA"/>
</dbReference>
<evidence type="ECO:0000313" key="1">
    <source>
        <dbReference type="EMBL" id="MDU0354222.1"/>
    </source>
</evidence>